<dbReference type="InterPro" id="IPR001508">
    <property type="entry name" value="Iono_Glu_rcpt_met"/>
</dbReference>
<dbReference type="InterPro" id="IPR052192">
    <property type="entry name" value="Insect_Ionotropic_Sensory_Rcpt"/>
</dbReference>
<dbReference type="GO" id="GO:0005886">
    <property type="term" value="C:plasma membrane"/>
    <property type="evidence" value="ECO:0007669"/>
    <property type="project" value="UniProtKB-SubCell"/>
</dbReference>
<gene>
    <name evidence="15" type="ORF">L9F63_012832</name>
</gene>
<comment type="caution">
    <text evidence="15">The sequence shown here is derived from an EMBL/GenBank/DDBJ whole genome shotgun (WGS) entry which is preliminary data.</text>
</comment>
<evidence type="ECO:0000256" key="2">
    <source>
        <dbReference type="ARBA" id="ARBA00008685"/>
    </source>
</evidence>
<proteinExistence type="inferred from homology"/>
<keyword evidence="5 11" id="KW-1133">Transmembrane helix</keyword>
<dbReference type="InterPro" id="IPR056198">
    <property type="entry name" value="LBD_receptor"/>
</dbReference>
<evidence type="ECO:0000256" key="1">
    <source>
        <dbReference type="ARBA" id="ARBA00004651"/>
    </source>
</evidence>
<evidence type="ECO:0000256" key="11">
    <source>
        <dbReference type="SAM" id="Phobius"/>
    </source>
</evidence>
<dbReference type="EMBL" id="JASPKZ010002301">
    <property type="protein sequence ID" value="KAJ9595939.1"/>
    <property type="molecule type" value="Genomic_DNA"/>
</dbReference>
<evidence type="ECO:0000256" key="6">
    <source>
        <dbReference type="ARBA" id="ARBA00023136"/>
    </source>
</evidence>
<evidence type="ECO:0000256" key="9">
    <source>
        <dbReference type="PIRSR" id="PIRSR601508-1"/>
    </source>
</evidence>
<evidence type="ECO:0000256" key="4">
    <source>
        <dbReference type="ARBA" id="ARBA00022692"/>
    </source>
</evidence>
<feature type="transmembrane region" description="Helical" evidence="11">
    <location>
        <begin position="351"/>
        <end position="369"/>
    </location>
</feature>
<keyword evidence="12" id="KW-0732">Signal</keyword>
<comment type="similarity">
    <text evidence="2">Belongs to the glutamate-gated ion channel (TC 1.A.10.1) family.</text>
</comment>
<sequence length="632" mass="72258">MNVKTLSLIIILLSDVSTTAPSLGNSNSNRQYNFYTSKSNKIENSSSFDQHIVKCVIKIASKYLEGPLLLAAPSDKSTRELRELHEITKWSIIISTFGCCIKSDSVHKANGFIFLLDSDEHFSNLLQELKSHSAWNSRARFVVAVAGYTKLNLQIIPRILNEFYKRSVINVIVLFQKYDTNVILVNIWFPFTTNRCRGDITDTTVIDQWVDGKFSNNFSLFPDKLKNFHGCNLNVSTFSHPPFVMPPIKGCNGNPYYNSGMEIFTLQIISEKLNFEINYLSVNDTWVDIVRHLVQGTADIGVGGMTELPDTKKVKDYSVGYIPDTLTWYTPSGRQIPQWQNLIEIFSDHTWASLFLSLILIFLVIWRLASYEENERLSYRLPIHCFLNMFSVLLGHSVEQQPRAFVLRALFCLWVFFSLVVVAAYQSCLVSFLTEPRFEKPVQNLDQILESDLRCGMNPVVLSVYQDDPRRDEIAKRLVTCISDKCAHQMAVKRNLALLGGKLNLAFLSAVKYNQFGKPMFVPFKEPVGSFYVSMAFPKETILLDKFNGFLRRISQTGLIHHWLKSIEHSSKIRGESKHVAEEDDKIALTLQNLIGAFMLLLFGVIFALIVFILEVMHSRHFKSKNNRELLH</sequence>
<evidence type="ECO:0000313" key="15">
    <source>
        <dbReference type="EMBL" id="KAJ9595939.1"/>
    </source>
</evidence>
<feature type="binding site" evidence="9">
    <location>
        <position position="306"/>
    </location>
    <ligand>
        <name>L-glutamate</name>
        <dbReference type="ChEBI" id="CHEBI:29985"/>
    </ligand>
</feature>
<organism evidence="15 16">
    <name type="scientific">Diploptera punctata</name>
    <name type="common">Pacific beetle cockroach</name>
    <dbReference type="NCBI Taxonomy" id="6984"/>
    <lineage>
        <taxon>Eukaryota</taxon>
        <taxon>Metazoa</taxon>
        <taxon>Ecdysozoa</taxon>
        <taxon>Arthropoda</taxon>
        <taxon>Hexapoda</taxon>
        <taxon>Insecta</taxon>
        <taxon>Pterygota</taxon>
        <taxon>Neoptera</taxon>
        <taxon>Polyneoptera</taxon>
        <taxon>Dictyoptera</taxon>
        <taxon>Blattodea</taxon>
        <taxon>Blaberoidea</taxon>
        <taxon>Blaberidae</taxon>
        <taxon>Diplopterinae</taxon>
        <taxon>Diploptera</taxon>
    </lineage>
</organism>
<feature type="site" description="Crucial to convey clamshell closure to channel opening" evidence="10">
    <location>
        <position position="442"/>
    </location>
</feature>
<dbReference type="GO" id="GO:0015276">
    <property type="term" value="F:ligand-gated monoatomic ion channel activity"/>
    <property type="evidence" value="ECO:0007669"/>
    <property type="project" value="InterPro"/>
</dbReference>
<reference evidence="15" key="1">
    <citation type="journal article" date="2023" name="IScience">
        <title>Live-bearing cockroach genome reveals convergent evolutionary mechanisms linked to viviparity in insects and beyond.</title>
        <authorList>
            <person name="Fouks B."/>
            <person name="Harrison M.C."/>
            <person name="Mikhailova A.A."/>
            <person name="Marchal E."/>
            <person name="English S."/>
            <person name="Carruthers M."/>
            <person name="Jennings E.C."/>
            <person name="Chiamaka E.L."/>
            <person name="Frigard R.A."/>
            <person name="Pippel M."/>
            <person name="Attardo G.M."/>
            <person name="Benoit J.B."/>
            <person name="Bornberg-Bauer E."/>
            <person name="Tobe S.S."/>
        </authorList>
    </citation>
    <scope>NUCLEOTIDE SEQUENCE</scope>
    <source>
        <strain evidence="15">Stay&amp;Tobe</strain>
    </source>
</reference>
<feature type="transmembrane region" description="Helical" evidence="11">
    <location>
        <begin position="404"/>
        <end position="425"/>
    </location>
</feature>
<dbReference type="AlphaFoldDB" id="A0AAD8ABH7"/>
<feature type="domain" description="Putative ionotropic receptor ligand binding" evidence="14">
    <location>
        <begin position="112"/>
        <end position="227"/>
    </location>
</feature>
<dbReference type="GO" id="GO:0038023">
    <property type="term" value="F:signaling receptor activity"/>
    <property type="evidence" value="ECO:0007669"/>
    <property type="project" value="InterPro"/>
</dbReference>
<evidence type="ECO:0000256" key="5">
    <source>
        <dbReference type="ARBA" id="ARBA00022989"/>
    </source>
</evidence>
<feature type="chain" id="PRO_5041938872" evidence="12">
    <location>
        <begin position="25"/>
        <end position="632"/>
    </location>
</feature>
<accession>A0AAD8ABH7</accession>
<keyword evidence="8" id="KW-0325">Glycoprotein</keyword>
<evidence type="ECO:0000259" key="13">
    <source>
        <dbReference type="Pfam" id="PF00060"/>
    </source>
</evidence>
<feature type="domain" description="Ionotropic glutamate receptor C-terminal" evidence="13">
    <location>
        <begin position="349"/>
        <end position="605"/>
    </location>
</feature>
<dbReference type="SUPFAM" id="SSF53850">
    <property type="entry name" value="Periplasmic binding protein-like II"/>
    <property type="match status" value="1"/>
</dbReference>
<keyword evidence="3" id="KW-1003">Cell membrane</keyword>
<dbReference type="PRINTS" id="PR00177">
    <property type="entry name" value="NMDARECEPTOR"/>
</dbReference>
<dbReference type="Proteomes" id="UP001233999">
    <property type="component" value="Unassembled WGS sequence"/>
</dbReference>
<dbReference type="PANTHER" id="PTHR42643:SF30">
    <property type="entry name" value="IONOTROPIC RECEPTOR 40A-RELATED"/>
    <property type="match status" value="1"/>
</dbReference>
<dbReference type="Pfam" id="PF24061">
    <property type="entry name" value="LBD_receptor"/>
    <property type="match status" value="1"/>
</dbReference>
<dbReference type="PANTHER" id="PTHR42643">
    <property type="entry name" value="IONOTROPIC RECEPTOR 20A-RELATED"/>
    <property type="match status" value="1"/>
</dbReference>
<name>A0AAD8ABH7_DIPPU</name>
<evidence type="ECO:0000313" key="16">
    <source>
        <dbReference type="Proteomes" id="UP001233999"/>
    </source>
</evidence>
<keyword evidence="6 11" id="KW-0472">Membrane</keyword>
<dbReference type="Pfam" id="PF00060">
    <property type="entry name" value="Lig_chan"/>
    <property type="match status" value="1"/>
</dbReference>
<evidence type="ECO:0000256" key="7">
    <source>
        <dbReference type="ARBA" id="ARBA00023170"/>
    </source>
</evidence>
<comment type="subcellular location">
    <subcellularLocation>
        <location evidence="1">Cell membrane</location>
        <topology evidence="1">Multi-pass membrane protein</topology>
    </subcellularLocation>
</comment>
<evidence type="ECO:0000259" key="14">
    <source>
        <dbReference type="Pfam" id="PF24061"/>
    </source>
</evidence>
<protein>
    <submittedName>
        <fullName evidence="15">Uncharacterized protein</fullName>
    </submittedName>
</protein>
<feature type="transmembrane region" description="Helical" evidence="11">
    <location>
        <begin position="594"/>
        <end position="614"/>
    </location>
</feature>
<keyword evidence="7" id="KW-0675">Receptor</keyword>
<dbReference type="Gene3D" id="3.40.190.10">
    <property type="entry name" value="Periplasmic binding protein-like II"/>
    <property type="match status" value="1"/>
</dbReference>
<evidence type="ECO:0000256" key="8">
    <source>
        <dbReference type="ARBA" id="ARBA00023180"/>
    </source>
</evidence>
<evidence type="ECO:0000256" key="12">
    <source>
        <dbReference type="SAM" id="SignalP"/>
    </source>
</evidence>
<dbReference type="GO" id="GO:0050906">
    <property type="term" value="P:detection of stimulus involved in sensory perception"/>
    <property type="evidence" value="ECO:0007669"/>
    <property type="project" value="UniProtKB-ARBA"/>
</dbReference>
<evidence type="ECO:0000256" key="3">
    <source>
        <dbReference type="ARBA" id="ARBA00022475"/>
    </source>
</evidence>
<keyword evidence="16" id="KW-1185">Reference proteome</keyword>
<dbReference type="InterPro" id="IPR001320">
    <property type="entry name" value="Iontro_rcpt_C"/>
</dbReference>
<keyword evidence="4 11" id="KW-0812">Transmembrane</keyword>
<feature type="signal peptide" evidence="12">
    <location>
        <begin position="1"/>
        <end position="24"/>
    </location>
</feature>
<dbReference type="Gene3D" id="1.10.287.70">
    <property type="match status" value="1"/>
</dbReference>
<evidence type="ECO:0000256" key="10">
    <source>
        <dbReference type="PIRSR" id="PIRSR601508-2"/>
    </source>
</evidence>
<reference evidence="15" key="2">
    <citation type="submission" date="2023-05" db="EMBL/GenBank/DDBJ databases">
        <authorList>
            <person name="Fouks B."/>
        </authorList>
    </citation>
    <scope>NUCLEOTIDE SEQUENCE</scope>
    <source>
        <strain evidence="15">Stay&amp;Tobe</strain>
        <tissue evidence="15">Testes</tissue>
    </source>
</reference>